<proteinExistence type="predicted"/>
<keyword evidence="1" id="KW-1185">Reference proteome</keyword>
<protein>
    <submittedName>
        <fullName evidence="2">Uncharacterized protein</fullName>
    </submittedName>
</protein>
<dbReference type="WBParaSite" id="nRc.2.0.1.t06906-RA">
    <property type="protein sequence ID" value="nRc.2.0.1.t06906-RA"/>
    <property type="gene ID" value="nRc.2.0.1.g06906"/>
</dbReference>
<dbReference type="AlphaFoldDB" id="A0A915HYJ2"/>
<evidence type="ECO:0000313" key="2">
    <source>
        <dbReference type="WBParaSite" id="nRc.2.0.1.t06906-RA"/>
    </source>
</evidence>
<organism evidence="1 2">
    <name type="scientific">Romanomermis culicivorax</name>
    <name type="common">Nematode worm</name>
    <dbReference type="NCBI Taxonomy" id="13658"/>
    <lineage>
        <taxon>Eukaryota</taxon>
        <taxon>Metazoa</taxon>
        <taxon>Ecdysozoa</taxon>
        <taxon>Nematoda</taxon>
        <taxon>Enoplea</taxon>
        <taxon>Dorylaimia</taxon>
        <taxon>Mermithida</taxon>
        <taxon>Mermithoidea</taxon>
        <taxon>Mermithidae</taxon>
        <taxon>Romanomermis</taxon>
    </lineage>
</organism>
<dbReference type="Proteomes" id="UP000887565">
    <property type="component" value="Unplaced"/>
</dbReference>
<evidence type="ECO:0000313" key="1">
    <source>
        <dbReference type="Proteomes" id="UP000887565"/>
    </source>
</evidence>
<sequence length="69" mass="7776">MNAQCTALAEQMQQLIATNTACNNPLLPQPMPACSQLPCEDAYDIYIMNNTYREAQLALAYPRLPLLRF</sequence>
<reference evidence="2" key="1">
    <citation type="submission" date="2022-11" db="UniProtKB">
        <authorList>
            <consortium name="WormBaseParasite"/>
        </authorList>
    </citation>
    <scope>IDENTIFICATION</scope>
</reference>
<accession>A0A915HYJ2</accession>
<name>A0A915HYJ2_ROMCU</name>